<evidence type="ECO:0000313" key="7">
    <source>
        <dbReference type="EMBL" id="SEM46064.1"/>
    </source>
</evidence>
<dbReference type="RefSeq" id="WP_091295531.1">
    <property type="nucleotide sequence ID" value="NZ_FOCE01000001.1"/>
</dbReference>
<evidence type="ECO:0000256" key="2">
    <source>
        <dbReference type="ARBA" id="ARBA00016013"/>
    </source>
</evidence>
<sequence>MQVSGATAGRTTAAGSGGSAIVSDYTTFLKLLTTQMQNQDPLNPIDSSDYAVQLATFSGVEQQTKTNDLLTAMQSGFGLLGMGQMAGWVGREARSLAPVQITDARPVTLLATPPSGADRLVMVVEDADGTVVNRVDLPADTTEFIWEPVDLADQPLVDGRYVFTLESYRDETQLGAAEMASYQRVTELRSGPTGLSLLLEGGVEIGIGEVTAVRG</sequence>
<dbReference type="InterPro" id="IPR025965">
    <property type="entry name" value="FlgD/Vpr_Ig-like"/>
</dbReference>
<keyword evidence="7" id="KW-0969">Cilium</keyword>
<dbReference type="Pfam" id="PF13860">
    <property type="entry name" value="FlgD_ig"/>
    <property type="match status" value="1"/>
</dbReference>
<dbReference type="Gene3D" id="2.60.40.4070">
    <property type="match status" value="1"/>
</dbReference>
<dbReference type="AlphaFoldDB" id="A0A1H7YJQ9"/>
<keyword evidence="7" id="KW-0282">Flagellum</keyword>
<feature type="domain" description="FlgD/Vpr Ig-like" evidence="6">
    <location>
        <begin position="102"/>
        <end position="169"/>
    </location>
</feature>
<comment type="function">
    <text evidence="4 5">Required for flagellar hook formation. May act as a scaffolding protein.</text>
</comment>
<keyword evidence="7" id="KW-0966">Cell projection</keyword>
<dbReference type="Proteomes" id="UP000198761">
    <property type="component" value="Unassembled WGS sequence"/>
</dbReference>
<evidence type="ECO:0000256" key="1">
    <source>
        <dbReference type="ARBA" id="ARBA00010577"/>
    </source>
</evidence>
<dbReference type="EMBL" id="FOCE01000001">
    <property type="protein sequence ID" value="SEM46064.1"/>
    <property type="molecule type" value="Genomic_DNA"/>
</dbReference>
<dbReference type="GO" id="GO:0044781">
    <property type="term" value="P:bacterial-type flagellum organization"/>
    <property type="evidence" value="ECO:0007669"/>
    <property type="project" value="UniProtKB-UniRule"/>
</dbReference>
<proteinExistence type="inferred from homology"/>
<evidence type="ECO:0000256" key="5">
    <source>
        <dbReference type="RuleBase" id="RU362076"/>
    </source>
</evidence>
<evidence type="ECO:0000256" key="3">
    <source>
        <dbReference type="ARBA" id="ARBA00022795"/>
    </source>
</evidence>
<reference evidence="7 8" key="1">
    <citation type="submission" date="2016-10" db="EMBL/GenBank/DDBJ databases">
        <authorList>
            <person name="de Groot N.N."/>
        </authorList>
    </citation>
    <scope>NUCLEOTIDE SEQUENCE [LARGE SCALE GENOMIC DNA]</scope>
    <source>
        <strain evidence="7 8">DSM 3857</strain>
    </source>
</reference>
<keyword evidence="3 5" id="KW-1005">Bacterial flagellum biogenesis</keyword>
<evidence type="ECO:0000313" key="8">
    <source>
        <dbReference type="Proteomes" id="UP000198761"/>
    </source>
</evidence>
<comment type="similarity">
    <text evidence="1 5">Belongs to the FlgD family.</text>
</comment>
<evidence type="ECO:0000259" key="6">
    <source>
        <dbReference type="Pfam" id="PF13860"/>
    </source>
</evidence>
<dbReference type="STRING" id="933059.SAMN04488103_101215"/>
<dbReference type="InterPro" id="IPR005648">
    <property type="entry name" value="FlgD"/>
</dbReference>
<gene>
    <name evidence="7" type="ORF">SAMN04488103_101215</name>
</gene>
<name>A0A1H7YJQ9_9RHOB</name>
<dbReference type="Gene3D" id="2.30.30.910">
    <property type="match status" value="1"/>
</dbReference>
<accession>A0A1H7YJQ9</accession>
<dbReference type="OrthoDB" id="9785233at2"/>
<protein>
    <recommendedName>
        <fullName evidence="2 5">Basal-body rod modification protein FlgD</fullName>
    </recommendedName>
</protein>
<dbReference type="Pfam" id="PF03963">
    <property type="entry name" value="FlgD"/>
    <property type="match status" value="1"/>
</dbReference>
<keyword evidence="8" id="KW-1185">Reference proteome</keyword>
<organism evidence="7 8">
    <name type="scientific">Gemmobacter aquatilis</name>
    <dbReference type="NCBI Taxonomy" id="933059"/>
    <lineage>
        <taxon>Bacteria</taxon>
        <taxon>Pseudomonadati</taxon>
        <taxon>Pseudomonadota</taxon>
        <taxon>Alphaproteobacteria</taxon>
        <taxon>Rhodobacterales</taxon>
        <taxon>Paracoccaceae</taxon>
        <taxon>Gemmobacter</taxon>
    </lineage>
</organism>
<evidence type="ECO:0000256" key="4">
    <source>
        <dbReference type="ARBA" id="ARBA00024746"/>
    </source>
</evidence>